<organism evidence="2 3">
    <name type="scientific">Lophiostoma macrostomum CBS 122681</name>
    <dbReference type="NCBI Taxonomy" id="1314788"/>
    <lineage>
        <taxon>Eukaryota</taxon>
        <taxon>Fungi</taxon>
        <taxon>Dikarya</taxon>
        <taxon>Ascomycota</taxon>
        <taxon>Pezizomycotina</taxon>
        <taxon>Dothideomycetes</taxon>
        <taxon>Pleosporomycetidae</taxon>
        <taxon>Pleosporales</taxon>
        <taxon>Lophiostomataceae</taxon>
        <taxon>Lophiostoma</taxon>
    </lineage>
</organism>
<dbReference type="OrthoDB" id="5397628at2759"/>
<feature type="region of interest" description="Disordered" evidence="1">
    <location>
        <begin position="176"/>
        <end position="230"/>
    </location>
</feature>
<evidence type="ECO:0000313" key="3">
    <source>
        <dbReference type="Proteomes" id="UP000799324"/>
    </source>
</evidence>
<feature type="compositionally biased region" description="Basic and acidic residues" evidence="1">
    <location>
        <begin position="54"/>
        <end position="68"/>
    </location>
</feature>
<feature type="compositionally biased region" description="Low complexity" evidence="1">
    <location>
        <begin position="109"/>
        <end position="136"/>
    </location>
</feature>
<dbReference type="EMBL" id="MU004302">
    <property type="protein sequence ID" value="KAF2660099.1"/>
    <property type="molecule type" value="Genomic_DNA"/>
</dbReference>
<feature type="region of interest" description="Disordered" evidence="1">
    <location>
        <begin position="54"/>
        <end position="160"/>
    </location>
</feature>
<reference evidence="2" key="1">
    <citation type="journal article" date="2020" name="Stud. Mycol.">
        <title>101 Dothideomycetes genomes: a test case for predicting lifestyles and emergence of pathogens.</title>
        <authorList>
            <person name="Haridas S."/>
            <person name="Albert R."/>
            <person name="Binder M."/>
            <person name="Bloem J."/>
            <person name="Labutti K."/>
            <person name="Salamov A."/>
            <person name="Andreopoulos B."/>
            <person name="Baker S."/>
            <person name="Barry K."/>
            <person name="Bills G."/>
            <person name="Bluhm B."/>
            <person name="Cannon C."/>
            <person name="Castanera R."/>
            <person name="Culley D."/>
            <person name="Daum C."/>
            <person name="Ezra D."/>
            <person name="Gonzalez J."/>
            <person name="Henrissat B."/>
            <person name="Kuo A."/>
            <person name="Liang C."/>
            <person name="Lipzen A."/>
            <person name="Lutzoni F."/>
            <person name="Magnuson J."/>
            <person name="Mondo S."/>
            <person name="Nolan M."/>
            <person name="Ohm R."/>
            <person name="Pangilinan J."/>
            <person name="Park H.-J."/>
            <person name="Ramirez L."/>
            <person name="Alfaro M."/>
            <person name="Sun H."/>
            <person name="Tritt A."/>
            <person name="Yoshinaga Y."/>
            <person name="Zwiers L.-H."/>
            <person name="Turgeon B."/>
            <person name="Goodwin S."/>
            <person name="Spatafora J."/>
            <person name="Crous P."/>
            <person name="Grigoriev I."/>
        </authorList>
    </citation>
    <scope>NUCLEOTIDE SEQUENCE</scope>
    <source>
        <strain evidence="2">CBS 122681</strain>
    </source>
</reference>
<feature type="compositionally biased region" description="Pro residues" evidence="1">
    <location>
        <begin position="90"/>
        <end position="101"/>
    </location>
</feature>
<proteinExistence type="predicted"/>
<dbReference type="AlphaFoldDB" id="A0A6A6TJ83"/>
<protein>
    <submittedName>
        <fullName evidence="2">Uncharacterized protein</fullName>
    </submittedName>
</protein>
<sequence length="357" mass="40400">MGALLSLPQSLLNFLLPFTDKSTPLYQDLIHTAILCGTLYFAPQIADLYNARRTPDRPSHVEHDHPTDDTNEIPIDENFVLQPDEDEPIDPPPLAPTPPPDGEAHQHQHQQQQPQWAAQQQPDPNAAADALPIPAANEHPRPTPANRPVGTKKAKSLARKDQRRAYFEFHRQEAELARQRDAVGREEREAALSAEKARRAEAERAIAEREHKERERKREQERAEAERERGRRERVVARAREVVRGCGAVDLRKLGEEEGRDGVWAERLVRASGLLGQVGKEDGVRAMITEGGWLVRIDEVLVREAYAKAVVFAEKRDGRVTLWDFGKILERDVLARAKDAETQKGAKDEETTKGSWW</sequence>
<keyword evidence="3" id="KW-1185">Reference proteome</keyword>
<accession>A0A6A6TJ83</accession>
<gene>
    <name evidence="2" type="ORF">K491DRAFT_688704</name>
</gene>
<evidence type="ECO:0000313" key="2">
    <source>
        <dbReference type="EMBL" id="KAF2660099.1"/>
    </source>
</evidence>
<dbReference type="Proteomes" id="UP000799324">
    <property type="component" value="Unassembled WGS sequence"/>
</dbReference>
<evidence type="ECO:0000256" key="1">
    <source>
        <dbReference type="SAM" id="MobiDB-lite"/>
    </source>
</evidence>
<name>A0A6A6TJ83_9PLEO</name>